<dbReference type="EMBL" id="JACHNF010000001">
    <property type="protein sequence ID" value="MBB5979422.1"/>
    <property type="molecule type" value="Genomic_DNA"/>
</dbReference>
<feature type="chain" id="PRO_5038657387" description="WD40 repeat domain-containing protein" evidence="1">
    <location>
        <begin position="29"/>
        <end position="381"/>
    </location>
</feature>
<dbReference type="RefSeq" id="WP_337905952.1">
    <property type="nucleotide sequence ID" value="NZ_BAAAVN010000001.1"/>
</dbReference>
<evidence type="ECO:0008006" key="4">
    <source>
        <dbReference type="Google" id="ProtNLM"/>
    </source>
</evidence>
<comment type="caution">
    <text evidence="2">The sequence shown here is derived from an EMBL/GenBank/DDBJ whole genome shotgun (WGS) entry which is preliminary data.</text>
</comment>
<gene>
    <name evidence="2" type="ORF">HDA44_002763</name>
</gene>
<dbReference type="PROSITE" id="PS51257">
    <property type="entry name" value="PROKAR_LIPOPROTEIN"/>
    <property type="match status" value="1"/>
</dbReference>
<name>A0A841DLL0_9ACTN</name>
<keyword evidence="3" id="KW-1185">Reference proteome</keyword>
<feature type="signal peptide" evidence="1">
    <location>
        <begin position="1"/>
        <end position="28"/>
    </location>
</feature>
<dbReference type="AlphaFoldDB" id="A0A841DLL0"/>
<dbReference type="InterPro" id="IPR011047">
    <property type="entry name" value="Quinoprotein_ADH-like_sf"/>
</dbReference>
<dbReference type="Proteomes" id="UP000558997">
    <property type="component" value="Unassembled WGS sequence"/>
</dbReference>
<evidence type="ECO:0000313" key="3">
    <source>
        <dbReference type="Proteomes" id="UP000558997"/>
    </source>
</evidence>
<reference evidence="2 3" key="1">
    <citation type="submission" date="2020-08" db="EMBL/GenBank/DDBJ databases">
        <title>Sequencing the genomes of 1000 actinobacteria strains.</title>
        <authorList>
            <person name="Klenk H.-P."/>
        </authorList>
    </citation>
    <scope>NUCLEOTIDE SEQUENCE [LARGE SCALE GENOMIC DNA]</scope>
    <source>
        <strain evidence="2 3">DSM 17294</strain>
    </source>
</reference>
<evidence type="ECO:0000313" key="2">
    <source>
        <dbReference type="EMBL" id="MBB5979422.1"/>
    </source>
</evidence>
<accession>A0A841DLL0</accession>
<protein>
    <recommendedName>
        <fullName evidence="4">WD40 repeat domain-containing protein</fullName>
    </recommendedName>
</protein>
<evidence type="ECO:0000256" key="1">
    <source>
        <dbReference type="SAM" id="SignalP"/>
    </source>
</evidence>
<dbReference type="SUPFAM" id="SSF50998">
    <property type="entry name" value="Quinoprotein alcohol dehydrogenase-like"/>
    <property type="match status" value="1"/>
</dbReference>
<sequence length="381" mass="39983">MSHTVRAGGRRVAVAMLLVATLVACTTAKSPAPAPVTWTKVDVGPAEPVTLTAHDNQLLVGLRHRGAKVVPELQLLDATGKRTSIPVKPNPASPYAFEAIWYSIAYDGKQLLALGGAAGGAHSNTRWTVWTGSPQTGLVEHPQDFFTFGGQTAGDLYSAVITPDGRALLGSWGGVQTGNDAMVWLPQGSDAKWTRQNPAKTALQSTPSLLVGPGFGTTLGERIVLAGSQVRLAPGVVAQEAAVWWSTKLNQGWSRIVLPDPGNRSQANTATCSKDCVISGYVDGQLALWRLDAAGTAKRLQGVPSIPVGDKDKLPPPVVNGDTIVQVVAQDNKVKLVSGQDGHWTVQDSTGPAGPVINAALLPDHKLYLIAGATLWQTTLS</sequence>
<proteinExistence type="predicted"/>
<keyword evidence="1" id="KW-0732">Signal</keyword>
<organism evidence="2 3">
    <name type="scientific">Kribbella solani</name>
    <dbReference type="NCBI Taxonomy" id="236067"/>
    <lineage>
        <taxon>Bacteria</taxon>
        <taxon>Bacillati</taxon>
        <taxon>Actinomycetota</taxon>
        <taxon>Actinomycetes</taxon>
        <taxon>Propionibacteriales</taxon>
        <taxon>Kribbellaceae</taxon>
        <taxon>Kribbella</taxon>
    </lineage>
</organism>